<dbReference type="EMBL" id="FMBL01000002">
    <property type="protein sequence ID" value="SCC80062.1"/>
    <property type="molecule type" value="Genomic_DNA"/>
</dbReference>
<keyword evidence="2" id="KW-1185">Reference proteome</keyword>
<sequence>MSKKLFVIATAIVLVYCACWVLSFGVAKKAAGEYAYAWKVNDETIAAAYNTKDLIQSQCSRKDARALQWSPERIRNIDRSNIEVHTTPFIWSLWIQTVKMNNNKGIVQDNTLDNITYIDQATQEFMTYAH</sequence>
<organism evidence="1 2">
    <name type="scientific">Bifidobacterium commune</name>
    <dbReference type="NCBI Taxonomy" id="1505727"/>
    <lineage>
        <taxon>Bacteria</taxon>
        <taxon>Bacillati</taxon>
        <taxon>Actinomycetota</taxon>
        <taxon>Actinomycetes</taxon>
        <taxon>Bifidobacteriales</taxon>
        <taxon>Bifidobacteriaceae</taxon>
        <taxon>Bifidobacterium</taxon>
    </lineage>
</organism>
<reference evidence="2" key="1">
    <citation type="submission" date="2016-08" db="EMBL/GenBank/DDBJ databases">
        <authorList>
            <person name="Varghese N."/>
            <person name="Submissions Spin"/>
        </authorList>
    </citation>
    <scope>NUCLEOTIDE SEQUENCE [LARGE SCALE GENOMIC DNA]</scope>
    <source>
        <strain evidence="2">R-52791</strain>
    </source>
</reference>
<protein>
    <submittedName>
        <fullName evidence="1">Uncharacterized protein</fullName>
    </submittedName>
</protein>
<evidence type="ECO:0000313" key="1">
    <source>
        <dbReference type="EMBL" id="SCC80062.1"/>
    </source>
</evidence>
<dbReference type="RefSeq" id="WP_091847820.1">
    <property type="nucleotide sequence ID" value="NZ_FMBL01000002.1"/>
</dbReference>
<accession>A0A1C4H5P8</accession>
<evidence type="ECO:0000313" key="2">
    <source>
        <dbReference type="Proteomes" id="UP000242610"/>
    </source>
</evidence>
<name>A0A1C4H5P8_9BIFI</name>
<dbReference type="AlphaFoldDB" id="A0A1C4H5P8"/>
<proteinExistence type="predicted"/>
<dbReference type="STRING" id="1505727.GA0061077_0976"/>
<gene>
    <name evidence="1" type="ORF">GA0061077_0976</name>
</gene>
<dbReference type="Proteomes" id="UP000242610">
    <property type="component" value="Unassembled WGS sequence"/>
</dbReference>